<organism evidence="1">
    <name type="scientific">marine metagenome</name>
    <dbReference type="NCBI Taxonomy" id="408172"/>
    <lineage>
        <taxon>unclassified sequences</taxon>
        <taxon>metagenomes</taxon>
        <taxon>ecological metagenomes</taxon>
    </lineage>
</organism>
<evidence type="ECO:0000313" key="1">
    <source>
        <dbReference type="EMBL" id="SVC84933.1"/>
    </source>
</evidence>
<name>A0A382QHA6_9ZZZZ</name>
<evidence type="ECO:0008006" key="2">
    <source>
        <dbReference type="Google" id="ProtNLM"/>
    </source>
</evidence>
<feature type="non-terminal residue" evidence="1">
    <location>
        <position position="1"/>
    </location>
</feature>
<proteinExistence type="predicted"/>
<dbReference type="EMBL" id="UINC01114552">
    <property type="protein sequence ID" value="SVC84933.1"/>
    <property type="molecule type" value="Genomic_DNA"/>
</dbReference>
<gene>
    <name evidence="1" type="ORF">METZ01_LOCUS337787</name>
</gene>
<protein>
    <recommendedName>
        <fullName evidence="2">CARDB domain-containing protein</fullName>
    </recommendedName>
</protein>
<feature type="non-terminal residue" evidence="1">
    <location>
        <position position="331"/>
    </location>
</feature>
<sequence>AISSGTIYADAGESSNFEISLHNYGNTTANGIMAELSSPSAHITIDNSILSYGPIMSGASASNSFPVTIHGTAFDMEDLECKLTITDDNDNIWVNYVPVNISGPHLIISDYFGETLPGTTTGIAIDLMNEGSKAASNFTLELLSYENLVTVNMPWAEIDNLSVGSTILLDGLDMSFSSTIINGSVLPMELILTSSDGFTRNQIINVTVGEARETDPLGPDPYGYYIYDSGDTEYEFAPVYDWIEIAEGLGEQLNITDSGNGNCSGSSYSCSSTVLDLPFIFTFYGEDYDQIVVNTNGWISFGHFEMYSFRNYPLPGAGGPSPMVAAFWDDL</sequence>
<dbReference type="AlphaFoldDB" id="A0A382QHA6"/>
<accession>A0A382QHA6</accession>
<reference evidence="1" key="1">
    <citation type="submission" date="2018-05" db="EMBL/GenBank/DDBJ databases">
        <authorList>
            <person name="Lanie J.A."/>
            <person name="Ng W.-L."/>
            <person name="Kazmierczak K.M."/>
            <person name="Andrzejewski T.M."/>
            <person name="Davidsen T.M."/>
            <person name="Wayne K.J."/>
            <person name="Tettelin H."/>
            <person name="Glass J.I."/>
            <person name="Rusch D."/>
            <person name="Podicherti R."/>
            <person name="Tsui H.-C.T."/>
            <person name="Winkler M.E."/>
        </authorList>
    </citation>
    <scope>NUCLEOTIDE SEQUENCE</scope>
</reference>